<proteinExistence type="predicted"/>
<dbReference type="Proteomes" id="UP000295264">
    <property type="component" value="Unassembled WGS sequence"/>
</dbReference>
<feature type="non-terminal residue" evidence="1">
    <location>
        <position position="1"/>
    </location>
</feature>
<evidence type="ECO:0000313" key="1">
    <source>
        <dbReference type="EMBL" id="TEA34699.1"/>
    </source>
</evidence>
<gene>
    <name evidence="1" type="ORF">DBR06_SOUSAS9510024</name>
</gene>
<organism evidence="1 2">
    <name type="scientific">Sousa chinensis</name>
    <name type="common">Indo-pacific humpbacked dolphin</name>
    <name type="synonym">Steno chinensis</name>
    <dbReference type="NCBI Taxonomy" id="103600"/>
    <lineage>
        <taxon>Eukaryota</taxon>
        <taxon>Metazoa</taxon>
        <taxon>Chordata</taxon>
        <taxon>Craniata</taxon>
        <taxon>Vertebrata</taxon>
        <taxon>Euteleostomi</taxon>
        <taxon>Mammalia</taxon>
        <taxon>Eutheria</taxon>
        <taxon>Laurasiatheria</taxon>
        <taxon>Artiodactyla</taxon>
        <taxon>Whippomorpha</taxon>
        <taxon>Cetacea</taxon>
        <taxon>Odontoceti</taxon>
        <taxon>Delphinidae</taxon>
        <taxon>Sousa</taxon>
    </lineage>
</organism>
<comment type="caution">
    <text evidence="1">The sequence shown here is derived from an EMBL/GenBank/DDBJ whole genome shotgun (WGS) entry which is preliminary data.</text>
</comment>
<dbReference type="AlphaFoldDB" id="A0A484GGM8"/>
<feature type="non-terminal residue" evidence="1">
    <location>
        <position position="41"/>
    </location>
</feature>
<name>A0A484GGM8_SOUCH</name>
<evidence type="ECO:0000313" key="2">
    <source>
        <dbReference type="Proteomes" id="UP000295264"/>
    </source>
</evidence>
<protein>
    <submittedName>
        <fullName evidence="1">Uncharacterized protein</fullName>
    </submittedName>
</protein>
<reference evidence="1 2" key="1">
    <citation type="journal article" date="2018" name="Genomics">
        <title>Molecular footprints of inshore aquatic adaptation in Indo-Pacific humpback dolphin (Sousa chinensis).</title>
        <authorList>
            <person name="Ming Y."/>
            <person name="Jian J."/>
            <person name="Yu F."/>
            <person name="Yu X."/>
            <person name="Wang J."/>
            <person name="Liu W."/>
        </authorList>
    </citation>
    <scope>NUCLEOTIDE SEQUENCE [LARGE SCALE GENOMIC DNA]</scope>
    <source>
        <strain evidence="1">MY-2018</strain>
        <tissue evidence="1">Skin</tissue>
    </source>
</reference>
<accession>A0A484GGM8</accession>
<dbReference type="EMBL" id="QWLN02008726">
    <property type="protein sequence ID" value="TEA34699.1"/>
    <property type="molecule type" value="Genomic_DNA"/>
</dbReference>
<keyword evidence="2" id="KW-1185">Reference proteome</keyword>
<sequence length="41" mass="4517">VDGFSCLCSLCSAGLRCKHDFDDCILNAHENNSTCKDLRLV</sequence>